<feature type="domain" description="Orc1-like AAA ATPase" evidence="1">
    <location>
        <begin position="36"/>
        <end position="241"/>
    </location>
</feature>
<dbReference type="InterPro" id="IPR041664">
    <property type="entry name" value="AAA_16"/>
</dbReference>
<evidence type="ECO:0000313" key="3">
    <source>
        <dbReference type="Proteomes" id="UP000324800"/>
    </source>
</evidence>
<gene>
    <name evidence="2" type="ORF">EZS28_018345</name>
</gene>
<dbReference type="Pfam" id="PF13191">
    <property type="entry name" value="AAA_16"/>
    <property type="match status" value="1"/>
</dbReference>
<accession>A0A5J4VV23</accession>
<dbReference type="GO" id="GO:0033314">
    <property type="term" value="P:mitotic DNA replication checkpoint signaling"/>
    <property type="evidence" value="ECO:0007669"/>
    <property type="project" value="TreeGrafter"/>
</dbReference>
<dbReference type="EMBL" id="SNRW01004951">
    <property type="protein sequence ID" value="KAA6386129.1"/>
    <property type="molecule type" value="Genomic_DNA"/>
</dbReference>
<dbReference type="PANTHER" id="PTHR10763">
    <property type="entry name" value="CELL DIVISION CONTROL PROTEIN 6-RELATED"/>
    <property type="match status" value="1"/>
</dbReference>
<name>A0A5J4VV23_9EUKA</name>
<organism evidence="2 3">
    <name type="scientific">Streblomastix strix</name>
    <dbReference type="NCBI Taxonomy" id="222440"/>
    <lineage>
        <taxon>Eukaryota</taxon>
        <taxon>Metamonada</taxon>
        <taxon>Preaxostyla</taxon>
        <taxon>Oxymonadida</taxon>
        <taxon>Streblomastigidae</taxon>
        <taxon>Streblomastix</taxon>
    </lineage>
</organism>
<dbReference type="OrthoDB" id="1926878at2759"/>
<dbReference type="GO" id="GO:0003688">
    <property type="term" value="F:DNA replication origin binding"/>
    <property type="evidence" value="ECO:0007669"/>
    <property type="project" value="TreeGrafter"/>
</dbReference>
<dbReference type="GO" id="GO:0006270">
    <property type="term" value="P:DNA replication initiation"/>
    <property type="evidence" value="ECO:0007669"/>
    <property type="project" value="TreeGrafter"/>
</dbReference>
<dbReference type="Proteomes" id="UP000324800">
    <property type="component" value="Unassembled WGS sequence"/>
</dbReference>
<evidence type="ECO:0000259" key="1">
    <source>
        <dbReference type="Pfam" id="PF13191"/>
    </source>
</evidence>
<dbReference type="InterPro" id="IPR027417">
    <property type="entry name" value="P-loop_NTPase"/>
</dbReference>
<comment type="caution">
    <text evidence="2">The sequence shown here is derived from an EMBL/GenBank/DDBJ whole genome shotgun (WGS) entry which is preliminary data.</text>
</comment>
<dbReference type="SUPFAM" id="SSF52540">
    <property type="entry name" value="P-loop containing nucleoside triphosphate hydrolases"/>
    <property type="match status" value="1"/>
</dbReference>
<dbReference type="InterPro" id="IPR050311">
    <property type="entry name" value="ORC1/CDC6"/>
</dbReference>
<dbReference type="Gene3D" id="3.40.50.300">
    <property type="entry name" value="P-loop containing nucleotide triphosphate hydrolases"/>
    <property type="match status" value="2"/>
</dbReference>
<reference evidence="2 3" key="1">
    <citation type="submission" date="2019-03" db="EMBL/GenBank/DDBJ databases">
        <title>Single cell metagenomics reveals metabolic interactions within the superorganism composed of flagellate Streblomastix strix and complex community of Bacteroidetes bacteria on its surface.</title>
        <authorList>
            <person name="Treitli S.C."/>
            <person name="Kolisko M."/>
            <person name="Husnik F."/>
            <person name="Keeling P."/>
            <person name="Hampl V."/>
        </authorList>
    </citation>
    <scope>NUCLEOTIDE SEQUENCE [LARGE SCALE GENOMIC DNA]</scope>
    <source>
        <strain evidence="2">ST1C</strain>
    </source>
</reference>
<proteinExistence type="predicted"/>
<evidence type="ECO:0000313" key="2">
    <source>
        <dbReference type="EMBL" id="KAA6386129.1"/>
    </source>
</evidence>
<dbReference type="PANTHER" id="PTHR10763:SF26">
    <property type="entry name" value="CELL DIVISION CONTROL PROTEIN 6 HOMOLOG"/>
    <property type="match status" value="1"/>
</dbReference>
<protein>
    <recommendedName>
        <fullName evidence="1">Orc1-like AAA ATPase domain-containing protein</fullName>
    </recommendedName>
</protein>
<sequence length="317" mass="36090">MSSESEIDEAYSAKRLRFNVLLGKLRASFIPRTLEERREEIERFKAFYDASTRGEDTPVLIALGEPGTGKTASIIAALKLTCETHGTQKIHFLEVNSAKYSQPEVLYSVLYAFIEKVEQFASFQQISRSREGIIISEGFSNVKRSREAEEQRLIFTPLRISGQGTASTIDTLSPPILSPKSPLNEQLQTNLENPNKALSLLKRRFKIKSSAKDKDNLNIILFIDEIDYLGKCKLTILSNILNWSREKEQKKIRMHIISAANEVNFISDLPDEIKQLFGTEEEREENKMMFNKYKYSDLTTIFISLLNSFSPSSSLIS</sequence>
<dbReference type="AlphaFoldDB" id="A0A5J4VV23"/>